<protein>
    <submittedName>
        <fullName evidence="2">Uncharacterized protein</fullName>
    </submittedName>
</protein>
<feature type="region of interest" description="Disordered" evidence="1">
    <location>
        <begin position="67"/>
        <end position="86"/>
    </location>
</feature>
<evidence type="ECO:0000256" key="1">
    <source>
        <dbReference type="SAM" id="MobiDB-lite"/>
    </source>
</evidence>
<feature type="non-terminal residue" evidence="2">
    <location>
        <position position="86"/>
    </location>
</feature>
<feature type="non-terminal residue" evidence="2">
    <location>
        <position position="1"/>
    </location>
</feature>
<proteinExistence type="predicted"/>
<sequence>ELATTYKDLFSRSTEVCKALEKQKKLNGQLQAERYDHLAKIAELNQEIIKLNADLAHVRKQVKMMSKGTEQLDEIPEKQSFGKPKP</sequence>
<accession>A0A392TSZ9</accession>
<keyword evidence="3" id="KW-1185">Reference proteome</keyword>
<dbReference type="AlphaFoldDB" id="A0A392TSZ9"/>
<dbReference type="EMBL" id="LXQA010644256">
    <property type="protein sequence ID" value="MCI63824.1"/>
    <property type="molecule type" value="Genomic_DNA"/>
</dbReference>
<name>A0A392TSZ9_9FABA</name>
<dbReference type="Proteomes" id="UP000265520">
    <property type="component" value="Unassembled WGS sequence"/>
</dbReference>
<organism evidence="2 3">
    <name type="scientific">Trifolium medium</name>
    <dbReference type="NCBI Taxonomy" id="97028"/>
    <lineage>
        <taxon>Eukaryota</taxon>
        <taxon>Viridiplantae</taxon>
        <taxon>Streptophyta</taxon>
        <taxon>Embryophyta</taxon>
        <taxon>Tracheophyta</taxon>
        <taxon>Spermatophyta</taxon>
        <taxon>Magnoliopsida</taxon>
        <taxon>eudicotyledons</taxon>
        <taxon>Gunneridae</taxon>
        <taxon>Pentapetalae</taxon>
        <taxon>rosids</taxon>
        <taxon>fabids</taxon>
        <taxon>Fabales</taxon>
        <taxon>Fabaceae</taxon>
        <taxon>Papilionoideae</taxon>
        <taxon>50 kb inversion clade</taxon>
        <taxon>NPAAA clade</taxon>
        <taxon>Hologalegina</taxon>
        <taxon>IRL clade</taxon>
        <taxon>Trifolieae</taxon>
        <taxon>Trifolium</taxon>
    </lineage>
</organism>
<evidence type="ECO:0000313" key="2">
    <source>
        <dbReference type="EMBL" id="MCI63824.1"/>
    </source>
</evidence>
<reference evidence="2 3" key="1">
    <citation type="journal article" date="2018" name="Front. Plant Sci.">
        <title>Red Clover (Trifolium pratense) and Zigzag Clover (T. medium) - A Picture of Genomic Similarities and Differences.</title>
        <authorList>
            <person name="Dluhosova J."/>
            <person name="Istvanek J."/>
            <person name="Nedelnik J."/>
            <person name="Repkova J."/>
        </authorList>
    </citation>
    <scope>NUCLEOTIDE SEQUENCE [LARGE SCALE GENOMIC DNA]</scope>
    <source>
        <strain evidence="3">cv. 10/8</strain>
        <tissue evidence="2">Leaf</tissue>
    </source>
</reference>
<comment type="caution">
    <text evidence="2">The sequence shown here is derived from an EMBL/GenBank/DDBJ whole genome shotgun (WGS) entry which is preliminary data.</text>
</comment>
<evidence type="ECO:0000313" key="3">
    <source>
        <dbReference type="Proteomes" id="UP000265520"/>
    </source>
</evidence>